<name>A0ABS5QSK8_9LACO</name>
<evidence type="ECO:0000313" key="1">
    <source>
        <dbReference type="EMBL" id="MBS9336188.1"/>
    </source>
</evidence>
<dbReference type="InterPro" id="IPR022372">
    <property type="entry name" value="Accessory_SS_Asp1"/>
</dbReference>
<keyword evidence="2" id="KW-1185">Reference proteome</keyword>
<dbReference type="EMBL" id="JAAMFJ010000001">
    <property type="protein sequence ID" value="MBS9336188.1"/>
    <property type="molecule type" value="Genomic_DNA"/>
</dbReference>
<evidence type="ECO:0000313" key="2">
    <source>
        <dbReference type="Proteomes" id="UP000735205"/>
    </source>
</evidence>
<comment type="caution">
    <text evidence="1">The sequence shown here is derived from an EMBL/GenBank/DDBJ whole genome shotgun (WGS) entry which is preliminary data.</text>
</comment>
<gene>
    <name evidence="1" type="ORF">G6R28_02950</name>
</gene>
<proteinExistence type="predicted"/>
<dbReference type="Pfam" id="PF16993">
    <property type="entry name" value="Asp1"/>
    <property type="match status" value="1"/>
</dbReference>
<reference evidence="1 2" key="1">
    <citation type="submission" date="2020-02" db="EMBL/GenBank/DDBJ databases">
        <title>Fructobacillus sp. isolated from paper mulberry of Taiwan.</title>
        <authorList>
            <person name="Lin S.-T."/>
        </authorList>
    </citation>
    <scope>NUCLEOTIDE SEQUENCE [LARGE SCALE GENOMIC DNA]</scope>
    <source>
        <strain evidence="1 2">M1-21</strain>
    </source>
</reference>
<protein>
    <submittedName>
        <fullName evidence="1">Accessory Sec system glycosyltransferase Asp1</fullName>
    </submittedName>
</protein>
<dbReference type="RefSeq" id="WP_213792734.1">
    <property type="nucleotide sequence ID" value="NZ_JAAMFJ010000001.1"/>
</dbReference>
<accession>A0ABS5QSK8</accession>
<sequence length="478" mass="53280">MSLVVMPAWPDNFQVSQQEKQMQSMIGQLQKVADPFLILPAYLPKWQTTARQMGLEKLSFWSPFDALQKVKKTGRKPLQLNDLTWPEDAQFIRMFDRVVVLSKMTHYANVFFAYPMADQLDRVDLLEKGKLKQQLTIDDRGFVSRILDYDQGRLVKLSYLSEGGAVVAEQDYQSGHVRALLPDGQINEYDQMADLLVQLTTAYLAVQEPAAALVADSTLNRKIAEQVAFDRLLWWTGQTPEMGVSPDWQGLSKSVTRLQSQQAPAQAETDEVAAEKRSQASELIAPYAVTKSTLLQKKQETILYCQIGDVGQGEQAKLIKQALDFVLKKADRTVVFEGELAPMVLPAMLDDALKALDEQKTEGEVAALKAHFVFLGKQAPAGRLAYLATASLYLDLSRQPDLSVLAETVGLGLPALTKVQTAYSLLPAYQQSIEELASSLEDYLIGEDWQESHEALLKKGQELGEQALQGAWQSRLKA</sequence>
<dbReference type="Proteomes" id="UP000735205">
    <property type="component" value="Unassembled WGS sequence"/>
</dbReference>
<organism evidence="1 2">
    <name type="scientific">Fructobacillus papyrifericola</name>
    <dbReference type="NCBI Taxonomy" id="2713172"/>
    <lineage>
        <taxon>Bacteria</taxon>
        <taxon>Bacillati</taxon>
        <taxon>Bacillota</taxon>
        <taxon>Bacilli</taxon>
        <taxon>Lactobacillales</taxon>
        <taxon>Lactobacillaceae</taxon>
        <taxon>Fructobacillus</taxon>
    </lineage>
</organism>